<comment type="caution">
    <text evidence="2">The sequence shown here is derived from an EMBL/GenBank/DDBJ whole genome shotgun (WGS) entry which is preliminary data.</text>
</comment>
<proteinExistence type="predicted"/>
<protein>
    <submittedName>
        <fullName evidence="2">Uncharacterized protein</fullName>
    </submittedName>
</protein>
<evidence type="ECO:0000256" key="1">
    <source>
        <dbReference type="SAM" id="MobiDB-lite"/>
    </source>
</evidence>
<accession>A0ABN8NIG8</accession>
<name>A0ABN8NIG8_9CNID</name>
<gene>
    <name evidence="2" type="ORF">PLOB_00019680</name>
</gene>
<reference evidence="2 3" key="1">
    <citation type="submission" date="2022-05" db="EMBL/GenBank/DDBJ databases">
        <authorList>
            <consortium name="Genoscope - CEA"/>
            <person name="William W."/>
        </authorList>
    </citation>
    <scope>NUCLEOTIDE SEQUENCE [LARGE SCALE GENOMIC DNA]</scope>
</reference>
<dbReference type="EMBL" id="CALNXK010000023">
    <property type="protein sequence ID" value="CAH3110765.1"/>
    <property type="molecule type" value="Genomic_DNA"/>
</dbReference>
<sequence>MATDSIHPKELQICKRRLRFLEWNPSAETNVNPQPSYDIIPLFLGADVLSGCSKAVSNLPRMHAKFAKEGLAVKVNFPVSVRLQGVHGSSRGIWFYSIQGLFRVCFEYYNRKEQLACLSQLFPLWKERFSDPLFQREINLFRFETSSFVGISEQARMNNAEEAEDTSVINTSDSNDDGKNNFRFTESRYTQTSEPCTLAVNSFQKGKGSCITPTGKQCIEEIQRLYKHEHQSEFDALAETTMRIFREFEAQQSQGPSRSSGILSAISKILGDELYKFQLEINERVTEFKKRHITSINNLPPSSELVKELFPDCMRLLLLHWMGNKDGENVNSIIQVILELVNTSLVSGVAHVLYSRLIRTDTV</sequence>
<dbReference type="Proteomes" id="UP001159405">
    <property type="component" value="Unassembled WGS sequence"/>
</dbReference>
<feature type="region of interest" description="Disordered" evidence="1">
    <location>
        <begin position="160"/>
        <end position="181"/>
    </location>
</feature>
<keyword evidence="3" id="KW-1185">Reference proteome</keyword>
<evidence type="ECO:0000313" key="2">
    <source>
        <dbReference type="EMBL" id="CAH3110765.1"/>
    </source>
</evidence>
<evidence type="ECO:0000313" key="3">
    <source>
        <dbReference type="Proteomes" id="UP001159405"/>
    </source>
</evidence>
<organism evidence="2 3">
    <name type="scientific">Porites lobata</name>
    <dbReference type="NCBI Taxonomy" id="104759"/>
    <lineage>
        <taxon>Eukaryota</taxon>
        <taxon>Metazoa</taxon>
        <taxon>Cnidaria</taxon>
        <taxon>Anthozoa</taxon>
        <taxon>Hexacorallia</taxon>
        <taxon>Scleractinia</taxon>
        <taxon>Fungiina</taxon>
        <taxon>Poritidae</taxon>
        <taxon>Porites</taxon>
    </lineage>
</organism>